<dbReference type="Pfam" id="PF20696">
    <property type="entry name" value="UbiD_C"/>
    <property type="match status" value="1"/>
</dbReference>
<comment type="catalytic activity">
    <reaction evidence="1">
        <text>(E)-4-coumarate + H(+) = 4-vinylphenol + CO2</text>
        <dbReference type="Rhea" id="RHEA:33227"/>
        <dbReference type="ChEBI" id="CHEBI:1883"/>
        <dbReference type="ChEBI" id="CHEBI:12876"/>
        <dbReference type="ChEBI" id="CHEBI:15378"/>
        <dbReference type="ChEBI" id="CHEBI:16526"/>
        <dbReference type="EC" id="4.1.1.102"/>
    </reaction>
</comment>
<feature type="binding site" evidence="1">
    <location>
        <position position="170"/>
    </location>
    <ligand>
        <name>Mn(2+)</name>
        <dbReference type="ChEBI" id="CHEBI:29035"/>
    </ligand>
</feature>
<evidence type="ECO:0000256" key="1">
    <source>
        <dbReference type="HAMAP-Rule" id="MF_03196"/>
    </source>
</evidence>
<dbReference type="HAMAP" id="MF_01983">
    <property type="entry name" value="UbiD_FDC"/>
    <property type="match status" value="1"/>
</dbReference>
<comment type="cofactor">
    <cofactor evidence="1">
        <name>prenylated FMN</name>
        <dbReference type="ChEBI" id="CHEBI:87746"/>
    </cofactor>
    <text evidence="1">Binds 1 prenylated FMN per subunit.</text>
</comment>
<dbReference type="OrthoDB" id="4878259at2759"/>
<feature type="binding site" evidence="1">
    <location>
        <begin position="170"/>
        <end position="175"/>
    </location>
    <ligand>
        <name>prenylated FMN</name>
        <dbReference type="ChEBI" id="CHEBI:87746"/>
    </ligand>
</feature>
<dbReference type="InterPro" id="IPR002830">
    <property type="entry name" value="UbiD"/>
</dbReference>
<dbReference type="Gene3D" id="3.40.1670.10">
    <property type="entry name" value="UbiD C-terminal domain-like"/>
    <property type="match status" value="1"/>
</dbReference>
<feature type="active site" description="Proton donor" evidence="1">
    <location>
        <position position="285"/>
    </location>
</feature>
<comment type="catalytic activity">
    <reaction evidence="1">
        <text>(E)-ferulate + H(+) = 2-methoxy-4-vinylphenol + CO2</text>
        <dbReference type="Rhea" id="RHEA:33807"/>
        <dbReference type="ChEBI" id="CHEBI:15378"/>
        <dbReference type="ChEBI" id="CHEBI:16526"/>
        <dbReference type="ChEBI" id="CHEBI:29749"/>
        <dbReference type="ChEBI" id="CHEBI:42438"/>
        <dbReference type="EC" id="4.1.1.102"/>
    </reaction>
</comment>
<keyword evidence="1" id="KW-0963">Cytoplasm</keyword>
<name>A0A1E4T849_9ASCO</name>
<feature type="binding site" evidence="1">
    <location>
        <position position="236"/>
    </location>
    <ligand>
        <name>Mn(2+)</name>
        <dbReference type="ChEBI" id="CHEBI:29035"/>
    </ligand>
</feature>
<keyword evidence="1" id="KW-0456">Lyase</keyword>
<dbReference type="EC" id="4.1.1.102" evidence="1"/>
<keyword evidence="1" id="KW-0464">Manganese</keyword>
<evidence type="ECO:0000313" key="6">
    <source>
        <dbReference type="Proteomes" id="UP000094801"/>
    </source>
</evidence>
<dbReference type="Proteomes" id="UP000094801">
    <property type="component" value="Unassembled WGS sequence"/>
</dbReference>
<evidence type="ECO:0000259" key="3">
    <source>
        <dbReference type="Pfam" id="PF20695"/>
    </source>
</evidence>
<comment type="similarity">
    <text evidence="1">Belongs to the UbiD family. UbiD-like/FDC subfamily.</text>
</comment>
<evidence type="ECO:0000313" key="5">
    <source>
        <dbReference type="EMBL" id="ODV87919.1"/>
    </source>
</evidence>
<dbReference type="SUPFAM" id="SSF50475">
    <property type="entry name" value="FMN-binding split barrel"/>
    <property type="match status" value="1"/>
</dbReference>
<dbReference type="InterPro" id="IPR049383">
    <property type="entry name" value="UbiD-like_N"/>
</dbReference>
<dbReference type="AlphaFoldDB" id="A0A1E4T849"/>
<dbReference type="STRING" id="983967.A0A1E4T849"/>
<dbReference type="Gene3D" id="1.20.5.4570">
    <property type="match status" value="1"/>
</dbReference>
<dbReference type="PANTHER" id="PTHR30108">
    <property type="entry name" value="3-OCTAPRENYL-4-HYDROXYBENZOATE CARBOXY-LYASE-RELATED"/>
    <property type="match status" value="1"/>
</dbReference>
<gene>
    <name evidence="1" type="primary">FDC1</name>
    <name evidence="5" type="ORF">CANARDRAFT_54491</name>
</gene>
<comment type="subunit">
    <text evidence="1">Homodimer. May form higher order oligomers.</text>
</comment>
<dbReference type="InterPro" id="IPR032903">
    <property type="entry name" value="FDC-like"/>
</dbReference>
<reference evidence="6" key="1">
    <citation type="submission" date="2016-04" db="EMBL/GenBank/DDBJ databases">
        <title>Comparative genomics of biotechnologically important yeasts.</title>
        <authorList>
            <consortium name="DOE Joint Genome Institute"/>
            <person name="Riley R."/>
            <person name="Haridas S."/>
            <person name="Wolfe K.H."/>
            <person name="Lopes M.R."/>
            <person name="Hittinger C.T."/>
            <person name="Goker M."/>
            <person name="Salamov A."/>
            <person name="Wisecaver J."/>
            <person name="Long T.M."/>
            <person name="Aerts A.L."/>
            <person name="Barry K."/>
            <person name="Choi C."/>
            <person name="Clum A."/>
            <person name="Coughlan A.Y."/>
            <person name="Deshpande S."/>
            <person name="Douglass A.P."/>
            <person name="Hanson S.J."/>
            <person name="Klenk H.-P."/>
            <person name="Labutti K."/>
            <person name="Lapidus A."/>
            <person name="Lindquist E."/>
            <person name="Lipzen A."/>
            <person name="Meier-Kolthoff J.P."/>
            <person name="Ohm R.A."/>
            <person name="Otillar R.P."/>
            <person name="Pangilinan J."/>
            <person name="Peng Y."/>
            <person name="Rokas A."/>
            <person name="Rosa C.A."/>
            <person name="Scheuner C."/>
            <person name="Sibirny A.A."/>
            <person name="Slot J.C."/>
            <person name="Stielow J.B."/>
            <person name="Sun H."/>
            <person name="Kurtzman C.P."/>
            <person name="Blackwell M."/>
            <person name="Grigoriev I.V."/>
            <person name="Jeffries T.W."/>
        </authorList>
    </citation>
    <scope>NUCLEOTIDE SEQUENCE [LARGE SCALE GENOMIC DNA]</scope>
    <source>
        <strain evidence="6">NRRL YB-2248</strain>
    </source>
</reference>
<dbReference type="InterPro" id="IPR049381">
    <property type="entry name" value="UbiD-like_C"/>
</dbReference>
<dbReference type="SUPFAM" id="SSF143968">
    <property type="entry name" value="UbiD C-terminal domain-like"/>
    <property type="match status" value="1"/>
</dbReference>
<feature type="domain" description="3-octaprenyl-4-hydroxybenzoate carboxy-lyase-like Rift-related" evidence="2">
    <location>
        <begin position="119"/>
        <end position="320"/>
    </location>
</feature>
<dbReference type="Pfam" id="PF01977">
    <property type="entry name" value="UbiD"/>
    <property type="match status" value="1"/>
</dbReference>
<dbReference type="GO" id="GO:0005737">
    <property type="term" value="C:cytoplasm"/>
    <property type="evidence" value="ECO:0007669"/>
    <property type="project" value="UniProtKB-SubCell"/>
</dbReference>
<dbReference type="GO" id="GO:0016831">
    <property type="term" value="F:carboxy-lyase activity"/>
    <property type="evidence" value="ECO:0007669"/>
    <property type="project" value="UniProtKB-UniRule"/>
</dbReference>
<dbReference type="Pfam" id="PF20695">
    <property type="entry name" value="UbiD_N"/>
    <property type="match status" value="1"/>
</dbReference>
<keyword evidence="6" id="KW-1185">Reference proteome</keyword>
<evidence type="ECO:0000259" key="4">
    <source>
        <dbReference type="Pfam" id="PF20696"/>
    </source>
</evidence>
<dbReference type="InterPro" id="IPR048304">
    <property type="entry name" value="UbiD_Rift_dom"/>
</dbReference>
<comment type="subcellular location">
    <subcellularLocation>
        <location evidence="1">Cytoplasm</location>
    </subcellularLocation>
</comment>
<feature type="binding site" evidence="1">
    <location>
        <position position="394"/>
    </location>
    <ligand>
        <name>prenylated FMN</name>
        <dbReference type="ChEBI" id="CHEBI:87746"/>
    </ligand>
</feature>
<feature type="domain" description="3-octaprenyl-4-hydroxybenzoate carboxy-lyase-like N-terminal" evidence="3">
    <location>
        <begin position="14"/>
        <end position="101"/>
    </location>
</feature>
<feature type="binding site" evidence="1">
    <location>
        <begin position="192"/>
        <end position="193"/>
    </location>
    <ligand>
        <name>prenylated FMN</name>
        <dbReference type="ChEBI" id="CHEBI:87746"/>
    </ligand>
</feature>
<dbReference type="GO" id="GO:0046281">
    <property type="term" value="P:cinnamic acid catabolic process"/>
    <property type="evidence" value="ECO:0007669"/>
    <property type="project" value="UniProtKB-UniRule"/>
</dbReference>
<feature type="binding site" evidence="1">
    <location>
        <position position="236"/>
    </location>
    <ligand>
        <name>prenylated FMN</name>
        <dbReference type="ChEBI" id="CHEBI:87746"/>
    </ligand>
</feature>
<evidence type="ECO:0000259" key="2">
    <source>
        <dbReference type="Pfam" id="PF01977"/>
    </source>
</evidence>
<dbReference type="GO" id="GO:0033494">
    <property type="term" value="P:ferulate metabolic process"/>
    <property type="evidence" value="ECO:0007669"/>
    <property type="project" value="UniProtKB-UniRule"/>
</dbReference>
<dbReference type="EMBL" id="KV453847">
    <property type="protein sequence ID" value="ODV87919.1"/>
    <property type="molecule type" value="Genomic_DNA"/>
</dbReference>
<comment type="function">
    <text evidence="1">Catalyzes the reversible decarboxylation of aromatic carboxylic acids like ferulic acid, p-coumaric acid or cinnamic acid, producing the corresponding vinyl derivatives 4-vinylphenol, 4-vinylguaiacol, and styrene, respectively, which play the role of aroma metabolites.</text>
</comment>
<feature type="domain" description="3-octaprenyl-4-hydroxybenzoate carboxy-lyase-like C-terminal" evidence="4">
    <location>
        <begin position="327"/>
        <end position="464"/>
    </location>
</feature>
<dbReference type="GO" id="GO:0046872">
    <property type="term" value="F:metal ion binding"/>
    <property type="evidence" value="ECO:0007669"/>
    <property type="project" value="UniProtKB-KW"/>
</dbReference>
<dbReference type="PANTHER" id="PTHR30108:SF17">
    <property type="entry name" value="FERULIC ACID DECARBOXYLASE 1"/>
    <property type="match status" value="1"/>
</dbReference>
<organism evidence="5 6">
    <name type="scientific">[Candida] arabinofermentans NRRL YB-2248</name>
    <dbReference type="NCBI Taxonomy" id="983967"/>
    <lineage>
        <taxon>Eukaryota</taxon>
        <taxon>Fungi</taxon>
        <taxon>Dikarya</taxon>
        <taxon>Ascomycota</taxon>
        <taxon>Saccharomycotina</taxon>
        <taxon>Pichiomycetes</taxon>
        <taxon>Pichiales</taxon>
        <taxon>Pichiaceae</taxon>
        <taxon>Ogataea</taxon>
        <taxon>Ogataea/Candida clade</taxon>
    </lineage>
</organism>
<keyword evidence="1" id="KW-0210">Decarboxylase</keyword>
<comment type="cofactor">
    <cofactor evidence="1">
        <name>Mn(2+)</name>
        <dbReference type="ChEBI" id="CHEBI:29035"/>
    </cofactor>
</comment>
<accession>A0A1E4T849</accession>
<protein>
    <recommendedName>
        <fullName evidence="1">Ferulic acid decarboxylase 1</fullName>
        <ecNumber evidence="1">4.1.1.102</ecNumber>
    </recommendedName>
    <alternativeName>
        <fullName evidence="1">Phenacrylate decarboxylase</fullName>
    </alternativeName>
</protein>
<comment type="catalytic activity">
    <reaction evidence="1">
        <text>(E)-cinnamate + H(+) = styrene + CO2</text>
        <dbReference type="Rhea" id="RHEA:46920"/>
        <dbReference type="ChEBI" id="CHEBI:15378"/>
        <dbReference type="ChEBI" id="CHEBI:15669"/>
        <dbReference type="ChEBI" id="CHEBI:16526"/>
        <dbReference type="ChEBI" id="CHEBI:27452"/>
        <dbReference type="EC" id="4.1.1.102"/>
    </reaction>
</comment>
<feature type="binding site" evidence="1">
    <location>
        <position position="193"/>
    </location>
    <ligand>
        <name>Mn(2+)</name>
        <dbReference type="ChEBI" id="CHEBI:29035"/>
    </ligand>
</feature>
<proteinExistence type="inferred from homology"/>
<dbReference type="NCBIfam" id="TIGR00148">
    <property type="entry name" value="UbiD family decarboxylase"/>
    <property type="match status" value="1"/>
</dbReference>
<sequence length="501" mass="55402">MTTLNPGLRFRDFIEALKQNNDLVEINEEVDPNLEVGAITRKCYEEELAAPLFNNLKGADMNLFKILGCPAGLTKSTENDHSRVALHLNLPASTPMSKIIRYLVDCKKKDVIPPHEIPASEAPCKENSLSGDEIDLDALPVPLLHKGDGGKYIQTYGMWCLQTPDGSWTNWSIARGQVTGKRNIAGLVMNPQHIRQVADKWAAIGKGREVPVCLCFGVPPAAILVSSMPIPDGATESEYIGALLGESLPVVKATTNDLMVPATSEIVLEGTLDLENLVPEGPFGEMHGYVFEGASHPCPTYTFNHMTYRNDAIMPISNPGLSTDETHTFIGGLTSAEVLSILEEAGVPVLEAFTPYQCQALVLALKIDLKKLRDLKTNPKDFSKWIGDLLLPHKPCFIIHEIILFGDDIDIFSFRDVAWAYATRHAPVYDMVEYSEVKAFALAPFVNQSDLMKKVQGGKSVTNCILHSQYEREVEFVRCDFSGYPEEIKDKVLSKWSTYGF</sequence>
<keyword evidence="1" id="KW-0479">Metal-binding</keyword>